<organism evidence="1 2">
    <name type="scientific">Pristionchus pacificus</name>
    <name type="common">Parasitic nematode worm</name>
    <dbReference type="NCBI Taxonomy" id="54126"/>
    <lineage>
        <taxon>Eukaryota</taxon>
        <taxon>Metazoa</taxon>
        <taxon>Ecdysozoa</taxon>
        <taxon>Nematoda</taxon>
        <taxon>Chromadorea</taxon>
        <taxon>Rhabditida</taxon>
        <taxon>Rhabditina</taxon>
        <taxon>Diplogasteromorpha</taxon>
        <taxon>Diplogasteroidea</taxon>
        <taxon>Neodiplogasteridae</taxon>
        <taxon>Pristionchus</taxon>
    </lineage>
</organism>
<dbReference type="SUPFAM" id="SSF53850">
    <property type="entry name" value="Periplasmic binding protein-like II"/>
    <property type="match status" value="1"/>
</dbReference>
<dbReference type="PANTHER" id="PTHR22714:SF7">
    <property type="entry name" value="SOLUTE-BINDING PROTEIN FAMILY 3_N-TERMINAL DOMAIN-CONTAINING PROTEIN"/>
    <property type="match status" value="1"/>
</dbReference>
<dbReference type="OrthoDB" id="5815759at2759"/>
<reference evidence="2" key="1">
    <citation type="journal article" date="2008" name="Nat. Genet.">
        <title>The Pristionchus pacificus genome provides a unique perspective on nematode lifestyle and parasitism.</title>
        <authorList>
            <person name="Dieterich C."/>
            <person name="Clifton S.W."/>
            <person name="Schuster L.N."/>
            <person name="Chinwalla A."/>
            <person name="Delehaunty K."/>
            <person name="Dinkelacker I."/>
            <person name="Fulton L."/>
            <person name="Fulton R."/>
            <person name="Godfrey J."/>
            <person name="Minx P."/>
            <person name="Mitreva M."/>
            <person name="Roeseler W."/>
            <person name="Tian H."/>
            <person name="Witte H."/>
            <person name="Yang S.P."/>
            <person name="Wilson R.K."/>
            <person name="Sommer R.J."/>
        </authorList>
    </citation>
    <scope>NUCLEOTIDE SEQUENCE [LARGE SCALE GENOMIC DNA]</scope>
    <source>
        <strain evidence="2">PS312</strain>
    </source>
</reference>
<gene>
    <name evidence="1" type="primary">WBGene00091218</name>
</gene>
<dbReference type="EnsemblMetazoa" id="PPA01664.1">
    <property type="protein sequence ID" value="PPA01664.1"/>
    <property type="gene ID" value="WBGene00091218"/>
</dbReference>
<dbReference type="PANTHER" id="PTHR22714">
    <property type="entry name" value="PROTEIN CBG02446-RELATED"/>
    <property type="match status" value="1"/>
</dbReference>
<dbReference type="AlphaFoldDB" id="A0A2A6BSL1"/>
<dbReference type="Proteomes" id="UP000005239">
    <property type="component" value="Unassembled WGS sequence"/>
</dbReference>
<name>A0A2A6BSL1_PRIPA</name>
<protein>
    <submittedName>
        <fullName evidence="1">Uncharacterized protein</fullName>
    </submittedName>
</protein>
<dbReference type="Gene3D" id="3.40.190.10">
    <property type="entry name" value="Periplasmic binding protein-like II"/>
    <property type="match status" value="1"/>
</dbReference>
<reference evidence="1" key="2">
    <citation type="submission" date="2022-06" db="UniProtKB">
        <authorList>
            <consortium name="EnsemblMetazoa"/>
        </authorList>
    </citation>
    <scope>IDENTIFICATION</scope>
    <source>
        <strain evidence="1">PS312</strain>
    </source>
</reference>
<sequence length="421" mass="47205">MSSNHTNAGPPGKLRILVVDSGIDANGACPNYPQFGPSPDCPYPGWCLEIIDVILRSGNISHEFVVDRNETQQLDWGRLQANGSFSGVLGRVESGEVDMACLLIQKSVMRMEHFDYSVPISEVRPTFIIREAPLTFWSLILNCLRPYDTTVWIGIVVALIVQMFVWTLIGRTEMRVGMRPQRLHGEYFAWDVFEEMFNGGDHPFYFLSGKLARLVFAVFQKGLLPAMYTALLLTALLTPVDSQADAARLIKSGEYKLISDKSKWFAQDVQLSSEKIFVELREATKNNPIIDTISDAHSLALVDQGGYIFQTSNDESAFNDASVKCYTFIFSKDMPSRSAHLVFQKGSPWRNIINAEIMKNYIFFDQDRKFRVPKCERLQFAAPGSSDPLDFWSVSGIFVLASCGLIISAVSFIAEIICSII</sequence>
<keyword evidence="2" id="KW-1185">Reference proteome</keyword>
<dbReference type="InterPro" id="IPR040128">
    <property type="entry name" value="T25E4.2-like"/>
</dbReference>
<accession>A0A8R1Y8N8</accession>
<accession>A0A2A6BSL1</accession>
<evidence type="ECO:0000313" key="2">
    <source>
        <dbReference type="Proteomes" id="UP000005239"/>
    </source>
</evidence>
<evidence type="ECO:0000313" key="1">
    <source>
        <dbReference type="EnsemblMetazoa" id="PPA01664.1"/>
    </source>
</evidence>
<proteinExistence type="predicted"/>